<dbReference type="PROSITE" id="PS00894">
    <property type="entry name" value="HTH_DEOR_1"/>
    <property type="match status" value="1"/>
</dbReference>
<dbReference type="SMART" id="SM00420">
    <property type="entry name" value="HTH_DEOR"/>
    <property type="match status" value="1"/>
</dbReference>
<dbReference type="AlphaFoldDB" id="A0A9D2EBY6"/>
<protein>
    <submittedName>
        <fullName evidence="6">DeoR/GlpR family DNA-binding transcription regulator</fullName>
    </submittedName>
</protein>
<sequence length="273" mass="29271">MTTRDQRILDALDARGSVQVSTLAEELGVSTVTIRKDLRQLEQRHLLHRTRGGARPHRPKDEGAFTERMHVDAAAKRAIAAEAATRVRDGDVIALDTSTTTHHLAGRLLQRRGLVVITSSLPTAMLLHTRSDARVVMPGGVLRRESAGLVGSVDNVLADRGRIMTTFVGTFGLSPTAGLMELSPEEAEAKKTLIRAATAVIGVFASTKITGFGLYPFAQPGELSELITDSDADEEFVHEWATVGVPVTRAPLEPDPHLVAGPPGPPTTSTTNR</sequence>
<organism evidence="6 7">
    <name type="scientific">Candidatus Ruania gallistercoris</name>
    <dbReference type="NCBI Taxonomy" id="2838746"/>
    <lineage>
        <taxon>Bacteria</taxon>
        <taxon>Bacillati</taxon>
        <taxon>Actinomycetota</taxon>
        <taxon>Actinomycetes</taxon>
        <taxon>Micrococcales</taxon>
        <taxon>Ruaniaceae</taxon>
        <taxon>Ruania</taxon>
    </lineage>
</organism>
<dbReference type="SUPFAM" id="SSF46785">
    <property type="entry name" value="Winged helix' DNA-binding domain"/>
    <property type="match status" value="1"/>
</dbReference>
<evidence type="ECO:0000256" key="1">
    <source>
        <dbReference type="ARBA" id="ARBA00023015"/>
    </source>
</evidence>
<evidence type="ECO:0000313" key="7">
    <source>
        <dbReference type="Proteomes" id="UP000824037"/>
    </source>
</evidence>
<dbReference type="EMBL" id="DXBY01000044">
    <property type="protein sequence ID" value="HIZ34557.1"/>
    <property type="molecule type" value="Genomic_DNA"/>
</dbReference>
<accession>A0A9D2EBY6</accession>
<feature type="region of interest" description="Disordered" evidence="4">
    <location>
        <begin position="251"/>
        <end position="273"/>
    </location>
</feature>
<dbReference type="Proteomes" id="UP000824037">
    <property type="component" value="Unassembled WGS sequence"/>
</dbReference>
<gene>
    <name evidence="6" type="ORF">H9815_02175</name>
</gene>
<evidence type="ECO:0000259" key="5">
    <source>
        <dbReference type="PROSITE" id="PS51000"/>
    </source>
</evidence>
<dbReference type="GO" id="GO:0003700">
    <property type="term" value="F:DNA-binding transcription factor activity"/>
    <property type="evidence" value="ECO:0007669"/>
    <property type="project" value="InterPro"/>
</dbReference>
<dbReference type="InterPro" id="IPR018356">
    <property type="entry name" value="Tscrpt_reg_HTH_DeoR_CS"/>
</dbReference>
<evidence type="ECO:0000256" key="4">
    <source>
        <dbReference type="SAM" id="MobiDB-lite"/>
    </source>
</evidence>
<dbReference type="PROSITE" id="PS51000">
    <property type="entry name" value="HTH_DEOR_2"/>
    <property type="match status" value="1"/>
</dbReference>
<dbReference type="GO" id="GO:0003677">
    <property type="term" value="F:DNA binding"/>
    <property type="evidence" value="ECO:0007669"/>
    <property type="project" value="UniProtKB-KW"/>
</dbReference>
<feature type="domain" description="HTH deoR-type" evidence="5">
    <location>
        <begin position="1"/>
        <end position="56"/>
    </location>
</feature>
<name>A0A9D2EBY6_9MICO</name>
<evidence type="ECO:0000313" key="6">
    <source>
        <dbReference type="EMBL" id="HIZ34557.1"/>
    </source>
</evidence>
<dbReference type="Pfam" id="PF08220">
    <property type="entry name" value="HTH_DeoR"/>
    <property type="match status" value="1"/>
</dbReference>
<dbReference type="InterPro" id="IPR037171">
    <property type="entry name" value="NagB/RpiA_transferase-like"/>
</dbReference>
<dbReference type="SUPFAM" id="SSF100950">
    <property type="entry name" value="NagB/RpiA/CoA transferase-like"/>
    <property type="match status" value="1"/>
</dbReference>
<reference evidence="6" key="2">
    <citation type="submission" date="2021-04" db="EMBL/GenBank/DDBJ databases">
        <authorList>
            <person name="Gilroy R."/>
        </authorList>
    </citation>
    <scope>NUCLEOTIDE SEQUENCE</scope>
    <source>
        <strain evidence="6">ChiGjej4B4-7305</strain>
    </source>
</reference>
<proteinExistence type="predicted"/>
<dbReference type="PANTHER" id="PTHR30363:SF44">
    <property type="entry name" value="AGA OPERON TRANSCRIPTIONAL REPRESSOR-RELATED"/>
    <property type="match status" value="1"/>
</dbReference>
<dbReference type="InterPro" id="IPR001034">
    <property type="entry name" value="DeoR_HTH"/>
</dbReference>
<dbReference type="Gene3D" id="1.10.10.10">
    <property type="entry name" value="Winged helix-like DNA-binding domain superfamily/Winged helix DNA-binding domain"/>
    <property type="match status" value="1"/>
</dbReference>
<keyword evidence="1" id="KW-0805">Transcription regulation</keyword>
<evidence type="ECO:0000256" key="2">
    <source>
        <dbReference type="ARBA" id="ARBA00023125"/>
    </source>
</evidence>
<dbReference type="Pfam" id="PF00455">
    <property type="entry name" value="DeoRC"/>
    <property type="match status" value="1"/>
</dbReference>
<evidence type="ECO:0000256" key="3">
    <source>
        <dbReference type="ARBA" id="ARBA00023163"/>
    </source>
</evidence>
<dbReference type="InterPro" id="IPR036390">
    <property type="entry name" value="WH_DNA-bd_sf"/>
</dbReference>
<keyword evidence="2 6" id="KW-0238">DNA-binding</keyword>
<dbReference type="PRINTS" id="PR00037">
    <property type="entry name" value="HTHLACR"/>
</dbReference>
<comment type="caution">
    <text evidence="6">The sequence shown here is derived from an EMBL/GenBank/DDBJ whole genome shotgun (WGS) entry which is preliminary data.</text>
</comment>
<dbReference type="InterPro" id="IPR036388">
    <property type="entry name" value="WH-like_DNA-bd_sf"/>
</dbReference>
<dbReference type="Gene3D" id="3.40.50.1360">
    <property type="match status" value="1"/>
</dbReference>
<dbReference type="PANTHER" id="PTHR30363">
    <property type="entry name" value="HTH-TYPE TRANSCRIPTIONAL REGULATOR SRLR-RELATED"/>
    <property type="match status" value="1"/>
</dbReference>
<keyword evidence="3" id="KW-0804">Transcription</keyword>
<reference evidence="6" key="1">
    <citation type="journal article" date="2021" name="PeerJ">
        <title>Extensive microbial diversity within the chicken gut microbiome revealed by metagenomics and culture.</title>
        <authorList>
            <person name="Gilroy R."/>
            <person name="Ravi A."/>
            <person name="Getino M."/>
            <person name="Pursley I."/>
            <person name="Horton D.L."/>
            <person name="Alikhan N.F."/>
            <person name="Baker D."/>
            <person name="Gharbi K."/>
            <person name="Hall N."/>
            <person name="Watson M."/>
            <person name="Adriaenssens E.M."/>
            <person name="Foster-Nyarko E."/>
            <person name="Jarju S."/>
            <person name="Secka A."/>
            <person name="Antonio M."/>
            <person name="Oren A."/>
            <person name="Chaudhuri R.R."/>
            <person name="La Ragione R."/>
            <person name="Hildebrand F."/>
            <person name="Pallen M.J."/>
        </authorList>
    </citation>
    <scope>NUCLEOTIDE SEQUENCE</scope>
    <source>
        <strain evidence="6">ChiGjej4B4-7305</strain>
    </source>
</reference>
<dbReference type="SMART" id="SM01134">
    <property type="entry name" value="DeoRC"/>
    <property type="match status" value="1"/>
</dbReference>
<dbReference type="InterPro" id="IPR050313">
    <property type="entry name" value="Carb_Metab_HTH_regulators"/>
</dbReference>
<dbReference type="InterPro" id="IPR014036">
    <property type="entry name" value="DeoR-like_C"/>
</dbReference>